<dbReference type="Proteomes" id="UP000239156">
    <property type="component" value="Unassembled WGS sequence"/>
</dbReference>
<name>A0A2S4ULE2_9BASI</name>
<gene>
    <name evidence="2" type="ORF">PSTT_14711</name>
</gene>
<feature type="region of interest" description="Disordered" evidence="1">
    <location>
        <begin position="23"/>
        <end position="92"/>
    </location>
</feature>
<feature type="compositionally biased region" description="Basic and acidic residues" evidence="1">
    <location>
        <begin position="251"/>
        <end position="269"/>
    </location>
</feature>
<proteinExistence type="predicted"/>
<evidence type="ECO:0000313" key="2">
    <source>
        <dbReference type="EMBL" id="POV98027.1"/>
    </source>
</evidence>
<organism evidence="2 3">
    <name type="scientific">Puccinia striiformis</name>
    <dbReference type="NCBI Taxonomy" id="27350"/>
    <lineage>
        <taxon>Eukaryota</taxon>
        <taxon>Fungi</taxon>
        <taxon>Dikarya</taxon>
        <taxon>Basidiomycota</taxon>
        <taxon>Pucciniomycotina</taxon>
        <taxon>Pucciniomycetes</taxon>
        <taxon>Pucciniales</taxon>
        <taxon>Pucciniaceae</taxon>
        <taxon>Puccinia</taxon>
    </lineage>
</organism>
<feature type="compositionally biased region" description="Basic and acidic residues" evidence="1">
    <location>
        <begin position="282"/>
        <end position="291"/>
    </location>
</feature>
<feature type="compositionally biased region" description="Polar residues" evidence="1">
    <location>
        <begin position="231"/>
        <end position="241"/>
    </location>
</feature>
<feature type="region of interest" description="Disordered" evidence="1">
    <location>
        <begin position="208"/>
        <end position="305"/>
    </location>
</feature>
<dbReference type="EMBL" id="PKSL01000240">
    <property type="protein sequence ID" value="POV98027.1"/>
    <property type="molecule type" value="Genomic_DNA"/>
</dbReference>
<accession>A0A2S4ULE2</accession>
<dbReference type="AlphaFoldDB" id="A0A2S4ULE2"/>
<keyword evidence="3" id="KW-1185">Reference proteome</keyword>
<feature type="compositionally biased region" description="Basic and acidic residues" evidence="1">
    <location>
        <begin position="46"/>
        <end position="58"/>
    </location>
</feature>
<comment type="caution">
    <text evidence="2">The sequence shown here is derived from an EMBL/GenBank/DDBJ whole genome shotgun (WGS) entry which is preliminary data.</text>
</comment>
<protein>
    <submittedName>
        <fullName evidence="2">Uncharacterized protein</fullName>
    </submittedName>
</protein>
<evidence type="ECO:0000256" key="1">
    <source>
        <dbReference type="SAM" id="MobiDB-lite"/>
    </source>
</evidence>
<sequence length="403" mass="45812">MDNNVPTRDELVAASALLGQKRQAAIEHLEHRKSRRVEPNESTNDETEKGTKPGDDSQRSNNTERNQLDRILGSLGDTQDRADTEEQRYTGTAAAEEWSQSYAQWSRNYQGFIATLKDVYNFSLFSEWLGTHRDRCNQTMRCEGFCAGFQYDLAVRANAFQCDFVRNETTLFPDVSKHREDIVEETLAGAKRYGEVGYINNPYINGGKKENFDPHTGKEKTMYDKEGKSGNRFQPRSTLGRTRSDYQGARGIRDDYNQDTRFRREDNSRGGRFRNRNGDAGYDDRTRDRSKNYKSQHGPLGAVANSDGLIRPINDLSFPHDQPGTPSVNLFIEKEDFRNYGYSIGKGLPPNPNQDGPMALFIRTRFRQQLTPRYTNHFGGVAGCGSFGRPADAWKEVMMANST</sequence>
<dbReference type="VEuPathDB" id="FungiDB:PSHT_16348"/>
<dbReference type="VEuPathDB" id="FungiDB:PSTT_14711"/>
<feature type="compositionally biased region" description="Basic and acidic residues" evidence="1">
    <location>
        <begin position="78"/>
        <end position="88"/>
    </location>
</feature>
<evidence type="ECO:0000313" key="3">
    <source>
        <dbReference type="Proteomes" id="UP000239156"/>
    </source>
</evidence>
<reference evidence="2" key="1">
    <citation type="submission" date="2017-12" db="EMBL/GenBank/DDBJ databases">
        <title>Gene loss provides genomic basis for host adaptation in cereal stripe rust fungi.</title>
        <authorList>
            <person name="Xia C."/>
        </authorList>
    </citation>
    <scope>NUCLEOTIDE SEQUENCE [LARGE SCALE GENOMIC DNA]</scope>
    <source>
        <strain evidence="2">93-210</strain>
    </source>
</reference>
<feature type="compositionally biased region" description="Basic and acidic residues" evidence="1">
    <location>
        <begin position="208"/>
        <end position="229"/>
    </location>
</feature>